<evidence type="ECO:0008006" key="10">
    <source>
        <dbReference type="Google" id="ProtNLM"/>
    </source>
</evidence>
<dbReference type="Gene3D" id="3.30.1330.60">
    <property type="entry name" value="OmpA-like domain"/>
    <property type="match status" value="1"/>
</dbReference>
<dbReference type="InterPro" id="IPR006665">
    <property type="entry name" value="OmpA-like"/>
</dbReference>
<organism evidence="8 9">
    <name type="scientific">Desulfovibrio fairfieldensis</name>
    <dbReference type="NCBI Taxonomy" id="44742"/>
    <lineage>
        <taxon>Bacteria</taxon>
        <taxon>Pseudomonadati</taxon>
        <taxon>Thermodesulfobacteriota</taxon>
        <taxon>Desulfovibrionia</taxon>
        <taxon>Desulfovibrionales</taxon>
        <taxon>Desulfovibrionaceae</taxon>
        <taxon>Desulfovibrio</taxon>
    </lineage>
</organism>
<dbReference type="KEGG" id="dfi:AXF13_11080"/>
<evidence type="ECO:0000259" key="6">
    <source>
        <dbReference type="PROSITE" id="PS50234"/>
    </source>
</evidence>
<dbReference type="GO" id="GO:0009279">
    <property type="term" value="C:cell outer membrane"/>
    <property type="evidence" value="ECO:0007669"/>
    <property type="project" value="UniProtKB-SubCell"/>
</dbReference>
<dbReference type="CDD" id="cd07185">
    <property type="entry name" value="OmpA_C-like"/>
    <property type="match status" value="1"/>
</dbReference>
<dbReference type="PROSITE" id="PS01068">
    <property type="entry name" value="OMPA_1"/>
    <property type="match status" value="1"/>
</dbReference>
<sequence length="332" mass="36435">MKSVRLLVLAAALVLSYAVAAVAATPACNKKIESFDFVVDYSGSMMMQNKQLKQDKIVVAKNVLQRVNAAIPALDYNGGLHTISPNGMIIAQGPWDRNAMSVGIDKLRSGFQIFGRMTSMGNGLQKYEPFISSMKRDAALILVTDGDNNRGSDIVEVARQLYASQRNMVIHIISFADTPHGEAVIKEIAAMNPGSVVVRGEELATSDAAVERFVLSVFCQDEDVIVLRGVHFAFNSYALDGKAMGILNEAASLIKANPNKRVILNGWTDWIGTDAYNKVLSQNRANAVKNYLEKQGIPASRMTAIGRGKSFKYDNKTEEGRYMNRRTEISFD</sequence>
<dbReference type="InterPro" id="IPR036737">
    <property type="entry name" value="OmpA-like_sf"/>
</dbReference>
<evidence type="ECO:0000256" key="1">
    <source>
        <dbReference type="ARBA" id="ARBA00004442"/>
    </source>
</evidence>
<name>A0A0X8JKS6_9BACT</name>
<dbReference type="SUPFAM" id="SSF53300">
    <property type="entry name" value="vWA-like"/>
    <property type="match status" value="1"/>
</dbReference>
<reference evidence="9" key="1">
    <citation type="submission" date="2016-02" db="EMBL/GenBank/DDBJ databases">
        <authorList>
            <person name="Holder M.E."/>
            <person name="Ajami N.J."/>
            <person name="Petrosino J.F."/>
        </authorList>
    </citation>
    <scope>NUCLEOTIDE SEQUENCE [LARGE SCALE GENOMIC DNA]</scope>
    <source>
        <strain evidence="9">CCUG 45958</strain>
    </source>
</reference>
<evidence type="ECO:0000256" key="4">
    <source>
        <dbReference type="PROSITE-ProRule" id="PRU00473"/>
    </source>
</evidence>
<dbReference type="PRINTS" id="PR01021">
    <property type="entry name" value="OMPADOMAIN"/>
</dbReference>
<dbReference type="PANTHER" id="PTHR30329:SF21">
    <property type="entry name" value="LIPOPROTEIN YIAD-RELATED"/>
    <property type="match status" value="1"/>
</dbReference>
<keyword evidence="9" id="KW-1185">Reference proteome</keyword>
<dbReference type="Pfam" id="PF00691">
    <property type="entry name" value="OmpA"/>
    <property type="match status" value="1"/>
</dbReference>
<gene>
    <name evidence="8" type="ORF">AXF13_11080</name>
</gene>
<dbReference type="STRING" id="44742.AXF13_11080"/>
<dbReference type="InterPro" id="IPR002035">
    <property type="entry name" value="VWF_A"/>
</dbReference>
<dbReference type="InterPro" id="IPR006690">
    <property type="entry name" value="OMPA-like_CS"/>
</dbReference>
<proteinExistence type="predicted"/>
<protein>
    <recommendedName>
        <fullName evidence="10">OmpA-like domain-containing protein</fullName>
    </recommendedName>
</protein>
<evidence type="ECO:0000313" key="8">
    <source>
        <dbReference type="EMBL" id="AMD90614.1"/>
    </source>
</evidence>
<dbReference type="EMBL" id="CP014229">
    <property type="protein sequence ID" value="AMD90614.1"/>
    <property type="molecule type" value="Genomic_DNA"/>
</dbReference>
<dbReference type="SUPFAM" id="SSF103088">
    <property type="entry name" value="OmpA-like"/>
    <property type="match status" value="1"/>
</dbReference>
<keyword evidence="5" id="KW-0732">Signal</keyword>
<accession>A0A0X8JKS6</accession>
<dbReference type="RefSeq" id="WP_062253282.1">
    <property type="nucleotide sequence ID" value="NZ_CP014229.1"/>
</dbReference>
<dbReference type="PANTHER" id="PTHR30329">
    <property type="entry name" value="STATOR ELEMENT OF FLAGELLAR MOTOR COMPLEX"/>
    <property type="match status" value="1"/>
</dbReference>
<dbReference type="InterPro" id="IPR036465">
    <property type="entry name" value="vWFA_dom_sf"/>
</dbReference>
<dbReference type="AlphaFoldDB" id="A0A0X8JKS6"/>
<evidence type="ECO:0000256" key="3">
    <source>
        <dbReference type="ARBA" id="ARBA00023237"/>
    </source>
</evidence>
<evidence type="ECO:0000313" key="9">
    <source>
        <dbReference type="Proteomes" id="UP000069241"/>
    </source>
</evidence>
<dbReference type="Proteomes" id="UP000069241">
    <property type="component" value="Chromosome"/>
</dbReference>
<dbReference type="InterPro" id="IPR050330">
    <property type="entry name" value="Bact_OuterMem_StrucFunc"/>
</dbReference>
<dbReference type="PROSITE" id="PS51123">
    <property type="entry name" value="OMPA_2"/>
    <property type="match status" value="1"/>
</dbReference>
<comment type="subcellular location">
    <subcellularLocation>
        <location evidence="1">Cell outer membrane</location>
    </subcellularLocation>
</comment>
<feature type="signal peptide" evidence="5">
    <location>
        <begin position="1"/>
        <end position="23"/>
    </location>
</feature>
<evidence type="ECO:0000256" key="5">
    <source>
        <dbReference type="SAM" id="SignalP"/>
    </source>
</evidence>
<keyword evidence="2 4" id="KW-0472">Membrane</keyword>
<dbReference type="InterPro" id="IPR006664">
    <property type="entry name" value="OMP_bac"/>
</dbReference>
<dbReference type="PROSITE" id="PS50234">
    <property type="entry name" value="VWFA"/>
    <property type="match status" value="1"/>
</dbReference>
<feature type="chain" id="PRO_5007067488" description="OmpA-like domain-containing protein" evidence="5">
    <location>
        <begin position="24"/>
        <end position="332"/>
    </location>
</feature>
<feature type="domain" description="VWFA" evidence="6">
    <location>
        <begin position="34"/>
        <end position="217"/>
    </location>
</feature>
<dbReference type="Gene3D" id="3.40.50.410">
    <property type="entry name" value="von Willebrand factor, type A domain"/>
    <property type="match status" value="1"/>
</dbReference>
<evidence type="ECO:0000259" key="7">
    <source>
        <dbReference type="PROSITE" id="PS51123"/>
    </source>
</evidence>
<keyword evidence="3" id="KW-0998">Cell outer membrane</keyword>
<evidence type="ECO:0000256" key="2">
    <source>
        <dbReference type="ARBA" id="ARBA00023136"/>
    </source>
</evidence>
<feature type="domain" description="OmpA-like" evidence="7">
    <location>
        <begin position="219"/>
        <end position="332"/>
    </location>
</feature>